<dbReference type="CDD" id="cd24142">
    <property type="entry name" value="ACL4-like"/>
    <property type="match status" value="1"/>
</dbReference>
<dbReference type="OrthoDB" id="1914839at2759"/>
<name>A0A0D2MTL3_9CHLO</name>
<evidence type="ECO:0000313" key="4">
    <source>
        <dbReference type="EMBL" id="KIZ03802.1"/>
    </source>
</evidence>
<dbReference type="RefSeq" id="XP_013902821.1">
    <property type="nucleotide sequence ID" value="XM_014047367.1"/>
</dbReference>
<dbReference type="InterPro" id="IPR013584">
    <property type="entry name" value="RAP"/>
</dbReference>
<dbReference type="GO" id="GO:0044528">
    <property type="term" value="P:regulation of mitochondrial mRNA stability"/>
    <property type="evidence" value="ECO:0007669"/>
    <property type="project" value="TreeGrafter"/>
</dbReference>
<protein>
    <recommendedName>
        <fullName evidence="3">RAP domain-containing protein</fullName>
    </recommendedName>
</protein>
<dbReference type="GO" id="GO:0003723">
    <property type="term" value="F:RNA binding"/>
    <property type="evidence" value="ECO:0007669"/>
    <property type="project" value="TreeGrafter"/>
</dbReference>
<keyword evidence="1" id="KW-0802">TPR repeat</keyword>
<feature type="region of interest" description="Disordered" evidence="2">
    <location>
        <begin position="1"/>
        <end position="20"/>
    </location>
</feature>
<dbReference type="Pfam" id="PF13181">
    <property type="entry name" value="TPR_8"/>
    <property type="match status" value="1"/>
</dbReference>
<proteinExistence type="predicted"/>
<dbReference type="Pfam" id="PF08373">
    <property type="entry name" value="RAP"/>
    <property type="match status" value="1"/>
</dbReference>
<feature type="compositionally biased region" description="Basic residues" evidence="2">
    <location>
        <begin position="424"/>
        <end position="436"/>
    </location>
</feature>
<accession>A0A0D2MTL3</accession>
<evidence type="ECO:0000256" key="1">
    <source>
        <dbReference type="PROSITE-ProRule" id="PRU00339"/>
    </source>
</evidence>
<dbReference type="KEGG" id="mng:MNEG_4159"/>
<dbReference type="PROSITE" id="PS50005">
    <property type="entry name" value="TPR"/>
    <property type="match status" value="1"/>
</dbReference>
<feature type="compositionally biased region" description="Low complexity" evidence="2">
    <location>
        <begin position="10"/>
        <end position="20"/>
    </location>
</feature>
<feature type="compositionally biased region" description="Acidic residues" evidence="2">
    <location>
        <begin position="323"/>
        <end position="336"/>
    </location>
</feature>
<dbReference type="GO" id="GO:0000963">
    <property type="term" value="P:mitochondrial RNA processing"/>
    <property type="evidence" value="ECO:0007669"/>
    <property type="project" value="TreeGrafter"/>
</dbReference>
<feature type="compositionally biased region" description="Low complexity" evidence="2">
    <location>
        <begin position="498"/>
        <end position="542"/>
    </location>
</feature>
<dbReference type="GeneID" id="25737037"/>
<dbReference type="SMART" id="SM00028">
    <property type="entry name" value="TPR"/>
    <property type="match status" value="4"/>
</dbReference>
<dbReference type="Gene3D" id="1.25.40.10">
    <property type="entry name" value="Tetratricopeptide repeat domain"/>
    <property type="match status" value="2"/>
</dbReference>
<dbReference type="PANTHER" id="PTHR21228:SF40">
    <property type="entry name" value="LD45607P"/>
    <property type="match status" value="1"/>
</dbReference>
<dbReference type="Proteomes" id="UP000054498">
    <property type="component" value="Unassembled WGS sequence"/>
</dbReference>
<feature type="region of interest" description="Disordered" evidence="2">
    <location>
        <begin position="1611"/>
        <end position="1636"/>
    </location>
</feature>
<dbReference type="SMART" id="SM00952">
    <property type="entry name" value="RAP"/>
    <property type="match status" value="1"/>
</dbReference>
<dbReference type="SUPFAM" id="SSF48371">
    <property type="entry name" value="ARM repeat"/>
    <property type="match status" value="1"/>
</dbReference>
<feature type="region of interest" description="Disordered" evidence="2">
    <location>
        <begin position="252"/>
        <end position="338"/>
    </location>
</feature>
<feature type="region of interest" description="Disordered" evidence="2">
    <location>
        <begin position="422"/>
        <end position="441"/>
    </location>
</feature>
<dbReference type="GO" id="GO:0005759">
    <property type="term" value="C:mitochondrial matrix"/>
    <property type="evidence" value="ECO:0007669"/>
    <property type="project" value="TreeGrafter"/>
</dbReference>
<evidence type="ECO:0000313" key="5">
    <source>
        <dbReference type="Proteomes" id="UP000054498"/>
    </source>
</evidence>
<evidence type="ECO:0000256" key="2">
    <source>
        <dbReference type="SAM" id="MobiDB-lite"/>
    </source>
</evidence>
<dbReference type="PANTHER" id="PTHR21228">
    <property type="entry name" value="FAST LEU-RICH DOMAIN-CONTAINING"/>
    <property type="match status" value="1"/>
</dbReference>
<dbReference type="InterPro" id="IPR050870">
    <property type="entry name" value="FAST_kinase"/>
</dbReference>
<gene>
    <name evidence="4" type="ORF">MNEG_4159</name>
</gene>
<feature type="region of interest" description="Disordered" evidence="2">
    <location>
        <begin position="26"/>
        <end position="48"/>
    </location>
</feature>
<dbReference type="InterPro" id="IPR016024">
    <property type="entry name" value="ARM-type_fold"/>
</dbReference>
<dbReference type="GO" id="GO:0035770">
    <property type="term" value="C:ribonucleoprotein granule"/>
    <property type="evidence" value="ECO:0007669"/>
    <property type="project" value="TreeGrafter"/>
</dbReference>
<dbReference type="SUPFAM" id="SSF48452">
    <property type="entry name" value="TPR-like"/>
    <property type="match status" value="1"/>
</dbReference>
<sequence>MPKQRSGIKASAPAAAAAAAGGSRRQQAVAAKKQRAKKAAGSGGGSGASAAQLIERAQQALGYDDYDLALQCLSEAAAREPENVEALDAYGSLLAETGRADDAVMVLRRAVELSPDAGFEKYMYLGQLLEGEEGLAATRRGVEVLSAQADAAAAAAASGSGRRKGGGVAGGEAGELKQQLCSALCSLAEMTMAAAGNLEEAAEEVASLLQRARSADASSPEPLQALASLRYEQGRQDEALALLRESMALWFKPERSEDDEDEDLDEEGDEEGGEGSERDDDGDEELGDVAAAAAAGKGKGGRRRRGSDGAAAAVVKPRTMSEDLGEEDMGGDDDDMGGSGDWVDADEEDDLPSFEFRFECAKLLLELDESTDAAVQVLEEMIAENDSVPDVWHMLGLAYYSGGLLDEAQEAADHGAGLLAKQRGGAHKGGRGGGKKGRAEEGEEACDDVAAAFEDLKAAIAEARGALEGGHAAAGDPRLVHAAGSGDTVPSLGVIEDGSSSADSRGGQSSVVSSFWERSSNRSSKGSGKEAGSSGRSNSGPRVSGGGGGAQRIWGAEQPAPLSQRKAPSAELLTSWLNGATSLQQLVDLEQQHGGIFDAIHIATSFKRSANLICDLGQPSRDFHPLMQRLWERLQPQLGDCTTRGLADIVWACSKASFAEAPLLDKCLKQFAGAAADAEPQHLSNALYAAALLSRLKYTMNKQHAVQLVEALVQQGQAAKPQDLSITLWAAATMGLSLPEQQAQQLVEALVLQRQAAKPQDVSNTLWAAATMGLALPDQQAQQLVEALVQQGQAAKPQNLSNTLWAAVTMGLSLPEQHGRQLVEALVQQRHAARPQELSNTLWVAASMGLSLPQEQTQQLVEAFVQQRHAAKPQNLSNTLWAAATMGLPLPKQQAQQLVEAMLQHRQAVKPQDVSNTLWAAAKLGLLPPEQQVLQLVEALVQQRRTAKPQELSSTLWAAATMRLSLPEQQAQQLVEALVQQRHAANPQDVSNTLWAAATLGLSLPEQHVQQLVEALVQQRQPPKPQQLSNTLWAAAKLTANFTAARRVATLPTPVESALLKLADAAGKLRLVEGMIPQEISNSLWALSELGMRPEQLVALLTRAALQRAPDMDLQHISNTALAAARLGSFEAPLYVALVAAAQQHRHASILNAQQICNLCWAVAVADQQQLAQQVVALCKQLAGSCLLEAGLTGAERNQLWQVHLWLLDCKPGSGGLAGTLSAQQMQQCGDEWELMLQRTAQQHRTVFEQSVFACAQRLPGLAACCQEARTEDGAYSIDVAATHTASKQRLAIEADGPHHFLLPGRQLTGETLARNRALAARGYAVVSVPWWEWAAVDGAALEGHLQSKVEAALRTGGPKGGGGGCGAPQLGSAATPAAPWIQRKAPSAKLLTSLINGATSLEQLVGLEQRHGSAFDAIHIATSFKRSANLARDLGQPPSDFYPLMQRLWGRLQPQLGDCNMRELANIVWACSKVSFAEAPLLDECLEQLAGAGADANPLDLSNALYAAALLSRSKYTMNKQHAQQLVEALVSQRQAAKPQDVSNTLWAAATMGLSLPEQQGRQLVEALVRQRQAAKPQELTNTLWAAANMGLSLPYQHAQLLMDALVQQRPGPSGSLPARRAWPAPPPVRRRTRR</sequence>
<feature type="compositionally biased region" description="Acidic residues" evidence="2">
    <location>
        <begin position="256"/>
        <end position="287"/>
    </location>
</feature>
<keyword evidence="5" id="KW-1185">Reference proteome</keyword>
<dbReference type="InterPro" id="IPR019734">
    <property type="entry name" value="TPR_rpt"/>
</dbReference>
<feature type="domain" description="RAP" evidence="3">
    <location>
        <begin position="1291"/>
        <end position="1348"/>
    </location>
</feature>
<reference evidence="4 5" key="1">
    <citation type="journal article" date="2013" name="BMC Genomics">
        <title>Reconstruction of the lipid metabolism for the microalga Monoraphidium neglectum from its genome sequence reveals characteristics suitable for biofuel production.</title>
        <authorList>
            <person name="Bogen C."/>
            <person name="Al-Dilaimi A."/>
            <person name="Albersmeier A."/>
            <person name="Wichmann J."/>
            <person name="Grundmann M."/>
            <person name="Rupp O."/>
            <person name="Lauersen K.J."/>
            <person name="Blifernez-Klassen O."/>
            <person name="Kalinowski J."/>
            <person name="Goesmann A."/>
            <person name="Mussgnug J.H."/>
            <person name="Kruse O."/>
        </authorList>
    </citation>
    <scope>NUCLEOTIDE SEQUENCE [LARGE SCALE GENOMIC DNA]</scope>
    <source>
        <strain evidence="4 5">SAG 48.87</strain>
    </source>
</reference>
<organism evidence="4 5">
    <name type="scientific">Monoraphidium neglectum</name>
    <dbReference type="NCBI Taxonomy" id="145388"/>
    <lineage>
        <taxon>Eukaryota</taxon>
        <taxon>Viridiplantae</taxon>
        <taxon>Chlorophyta</taxon>
        <taxon>core chlorophytes</taxon>
        <taxon>Chlorophyceae</taxon>
        <taxon>CS clade</taxon>
        <taxon>Sphaeropleales</taxon>
        <taxon>Selenastraceae</taxon>
        <taxon>Monoraphidium</taxon>
    </lineage>
</organism>
<dbReference type="PROSITE" id="PS51286">
    <property type="entry name" value="RAP"/>
    <property type="match status" value="1"/>
</dbReference>
<feature type="region of interest" description="Disordered" evidence="2">
    <location>
        <begin position="490"/>
        <end position="554"/>
    </location>
</feature>
<dbReference type="InterPro" id="IPR011990">
    <property type="entry name" value="TPR-like_helical_dom_sf"/>
</dbReference>
<evidence type="ECO:0000259" key="3">
    <source>
        <dbReference type="PROSITE" id="PS51286"/>
    </source>
</evidence>
<dbReference type="EMBL" id="KK100781">
    <property type="protein sequence ID" value="KIZ03802.1"/>
    <property type="molecule type" value="Genomic_DNA"/>
</dbReference>
<feature type="repeat" description="TPR" evidence="1">
    <location>
        <begin position="84"/>
        <end position="117"/>
    </location>
</feature>